<dbReference type="Gene3D" id="3.50.50.60">
    <property type="entry name" value="FAD/NAD(P)-binding domain"/>
    <property type="match status" value="1"/>
</dbReference>
<dbReference type="Proteomes" id="UP001220509">
    <property type="component" value="Chromosome"/>
</dbReference>
<dbReference type="InterPro" id="IPR050464">
    <property type="entry name" value="Zeta_carotene_desat/Oxidored"/>
</dbReference>
<evidence type="ECO:0000313" key="2">
    <source>
        <dbReference type="EMBL" id="WCT55825.1"/>
    </source>
</evidence>
<evidence type="ECO:0000259" key="1">
    <source>
        <dbReference type="Pfam" id="PF01593"/>
    </source>
</evidence>
<dbReference type="PANTHER" id="PTHR42923">
    <property type="entry name" value="PROTOPORPHYRINOGEN OXIDASE"/>
    <property type="match status" value="1"/>
</dbReference>
<dbReference type="SUPFAM" id="SSF51905">
    <property type="entry name" value="FAD/NAD(P)-binding domain"/>
    <property type="match status" value="1"/>
</dbReference>
<name>A0AAX3M132_9BACL</name>
<dbReference type="InterPro" id="IPR002937">
    <property type="entry name" value="Amino_oxidase"/>
</dbReference>
<dbReference type="AlphaFoldDB" id="A0AAX3M132"/>
<feature type="domain" description="Amine oxidase" evidence="1">
    <location>
        <begin position="21"/>
        <end position="448"/>
    </location>
</feature>
<accession>A0AAX3M132</accession>
<dbReference type="Gene3D" id="3.90.660.50">
    <property type="match status" value="1"/>
</dbReference>
<dbReference type="PANTHER" id="PTHR42923:SF46">
    <property type="entry name" value="AMINE OXIDASE"/>
    <property type="match status" value="1"/>
</dbReference>
<evidence type="ECO:0000313" key="3">
    <source>
        <dbReference type="Proteomes" id="UP001220509"/>
    </source>
</evidence>
<protein>
    <submittedName>
        <fullName evidence="2">FAD-dependent oxidoreductase</fullName>
    </submittedName>
</protein>
<proteinExistence type="predicted"/>
<dbReference type="InterPro" id="IPR036188">
    <property type="entry name" value="FAD/NAD-bd_sf"/>
</dbReference>
<dbReference type="EMBL" id="CP117416">
    <property type="protein sequence ID" value="WCT55825.1"/>
    <property type="molecule type" value="Genomic_DNA"/>
</dbReference>
<sequence length="453" mass="49776">MAVHNQKDTTVEPTIIIGAGLAGLCCAFELADQGKSVIVLEAAPYIGGRTANWVEDGMEVESGFHKFLGYYTVLPEILKNAGISMSDMVHWEETTNIRHTEAQGTFGLDPFKAPLKTIAGALGNNDLISPADKASLIPFFAAGFKDYISNPDKLDQSSIQEYAEQHGVSTDAIERLIQPLSSGIFFLPIEEYSAYAFFGLFAPALPRIAKVRIGAFKGGMTDVMTGPLAKAIEERGGQVLTNKTVAHLLYDNEKVVGVQLEDSSQIYGEQVVVATNIRRAQMLLSEHFHAHEWFQDFLSLESMPYITAQFEATEKLAAVDHTMFGPGTQLGSFSEQSRTTFERPTGRASIILVDPDTLIDLPDEEVWEITKKSLHDVDLPNVDTMTQYRIIRGKENFYRLAKGNEHKRPKQITPIDGLFLAGDYTDQPLLATMEGAAISGRRAATGILKGKVI</sequence>
<keyword evidence="3" id="KW-1185">Reference proteome</keyword>
<dbReference type="GO" id="GO:0016491">
    <property type="term" value="F:oxidoreductase activity"/>
    <property type="evidence" value="ECO:0007669"/>
    <property type="project" value="InterPro"/>
</dbReference>
<reference evidence="2 3" key="1">
    <citation type="submission" date="2023-02" db="EMBL/GenBank/DDBJ databases">
        <title>Genome sequence of Paenibacillus kyungheensis KACC 18744.</title>
        <authorList>
            <person name="Kim S."/>
            <person name="Heo J."/>
            <person name="Kwon S.-W."/>
        </authorList>
    </citation>
    <scope>NUCLEOTIDE SEQUENCE [LARGE SCALE GENOMIC DNA]</scope>
    <source>
        <strain evidence="2 3">KACC 18744</strain>
    </source>
</reference>
<dbReference type="RefSeq" id="WP_273614173.1">
    <property type="nucleotide sequence ID" value="NZ_CP117416.1"/>
</dbReference>
<dbReference type="KEGG" id="pka:PQ456_22190"/>
<gene>
    <name evidence="2" type="ORF">PQ456_22190</name>
</gene>
<dbReference type="Pfam" id="PF01593">
    <property type="entry name" value="Amino_oxidase"/>
    <property type="match status" value="1"/>
</dbReference>
<organism evidence="2 3">
    <name type="scientific">Paenibacillus kyungheensis</name>
    <dbReference type="NCBI Taxonomy" id="1452732"/>
    <lineage>
        <taxon>Bacteria</taxon>
        <taxon>Bacillati</taxon>
        <taxon>Bacillota</taxon>
        <taxon>Bacilli</taxon>
        <taxon>Bacillales</taxon>
        <taxon>Paenibacillaceae</taxon>
        <taxon>Paenibacillus</taxon>
    </lineage>
</organism>